<sequence length="477" mass="51987">MRATAIYACIAENPGEITFDATDALSHVTDSAEDGWLVATVDRTSDRGLFPVVYTELYPETGDDLVFLRKLQQAGLLSSTLRLEQFITVLTVPVVPAKPASLKLISTKKVPPPVTAPKPKMTPRSSSISAQYLNMAPALPIKPLAVDRSDPESRHEREREAAQQWEAQHGIKHQAKQPPPSISAKPSRPLGARDALPPTLPARSPSTSSSSTQSLNAHTLHSPSINPATANDAPALPFSIHRQASMLSAAPIIPVEKNIQPSPKVLISQLNRMGFEDNFDPKPFKPQPALPNATLARSIPPSTYEPPSSRPPMPPPLSPSPAPSVSSASIQLTAARYVQGTPRVTRPEPPPPRPPASHKQPVPVSAYAQPAITTTQAGSINIIPQDARIRYSHLFARLNREYGQKKFLTTEQVATVVRLCRLPDEQMSRIWVLSDRQLNGQWGPGEFNIIMYLTDCALNHEPIPETLSVELLHSAYN</sequence>
<gene>
    <name evidence="1" type="primary">ITSN1</name>
    <name evidence="1" type="ORF">LPJ66_001426</name>
</gene>
<comment type="caution">
    <text evidence="1">The sequence shown here is derived from an EMBL/GenBank/DDBJ whole genome shotgun (WGS) entry which is preliminary data.</text>
</comment>
<evidence type="ECO:0000313" key="2">
    <source>
        <dbReference type="Proteomes" id="UP001150581"/>
    </source>
</evidence>
<name>A0ACC1IT91_9FUNG</name>
<keyword evidence="2" id="KW-1185">Reference proteome</keyword>
<proteinExistence type="predicted"/>
<evidence type="ECO:0000313" key="1">
    <source>
        <dbReference type="EMBL" id="KAJ1900495.1"/>
    </source>
</evidence>
<protein>
    <submittedName>
        <fullName evidence="1">Intersectin 1 (SH3 domain protein)</fullName>
    </submittedName>
</protein>
<reference evidence="1" key="1">
    <citation type="submission" date="2022-07" db="EMBL/GenBank/DDBJ databases">
        <title>Phylogenomic reconstructions and comparative analyses of Kickxellomycotina fungi.</title>
        <authorList>
            <person name="Reynolds N.K."/>
            <person name="Stajich J.E."/>
            <person name="Barry K."/>
            <person name="Grigoriev I.V."/>
            <person name="Crous P."/>
            <person name="Smith M.E."/>
        </authorList>
    </citation>
    <scope>NUCLEOTIDE SEQUENCE</scope>
    <source>
        <strain evidence="1">Benny 63K</strain>
    </source>
</reference>
<accession>A0ACC1IT91</accession>
<dbReference type="EMBL" id="JANBPG010000077">
    <property type="protein sequence ID" value="KAJ1900495.1"/>
    <property type="molecule type" value="Genomic_DNA"/>
</dbReference>
<organism evidence="1 2">
    <name type="scientific">Kickxella alabastrina</name>
    <dbReference type="NCBI Taxonomy" id="61397"/>
    <lineage>
        <taxon>Eukaryota</taxon>
        <taxon>Fungi</taxon>
        <taxon>Fungi incertae sedis</taxon>
        <taxon>Zoopagomycota</taxon>
        <taxon>Kickxellomycotina</taxon>
        <taxon>Kickxellomycetes</taxon>
        <taxon>Kickxellales</taxon>
        <taxon>Kickxellaceae</taxon>
        <taxon>Kickxella</taxon>
    </lineage>
</organism>
<dbReference type="Proteomes" id="UP001150581">
    <property type="component" value="Unassembled WGS sequence"/>
</dbReference>